<evidence type="ECO:0000256" key="1">
    <source>
        <dbReference type="SAM" id="Phobius"/>
    </source>
</evidence>
<evidence type="ECO:0000313" key="2">
    <source>
        <dbReference type="EMBL" id="VVA00021.1"/>
    </source>
</evidence>
<dbReference type="VEuPathDB" id="PlasmoDB:PVW1_080044400"/>
<reference evidence="2" key="1">
    <citation type="submission" date="2016-07" db="EMBL/GenBank/DDBJ databases">
        <authorList>
            <consortium name="Pathogen Informatics"/>
        </authorList>
    </citation>
    <scope>NUCLEOTIDE SEQUENCE</scope>
</reference>
<gene>
    <name evidence="2" type="ORF">PVP01_0007330</name>
</gene>
<dbReference type="EMBL" id="FLZR02000026">
    <property type="protein sequence ID" value="VVA00021.1"/>
    <property type="molecule type" value="Genomic_DNA"/>
</dbReference>
<keyword evidence="1" id="KW-0472">Membrane</keyword>
<name>A0A565A7Q2_PLAVI</name>
<accession>A0A565A7Q2</accession>
<dbReference type="AlphaFoldDB" id="A0A565A7Q2"/>
<keyword evidence="1" id="KW-1133">Transmembrane helix</keyword>
<protein>
    <submittedName>
        <fullName evidence="2">VIR protein</fullName>
    </submittedName>
</protein>
<sequence>MIGKNYKDFYYDFSDVKSEFSSVDDNYLDVIKTMEDPILQHISLYLVNNYNNAKPHFCKSGSHVKDKACSNLNRWLDQKKSIYTSATTCKKNSEAWTKHIDSLWEQLDKNNDGTKCIRKEIFSKNSNFPEKLKPYTCHKHVPQNYTYTDPKAISLTTEDPCSKCKTTGQACETNCTNSESTIQSSYLTSTPDNCAKVCPQISPHDFPSLIPTISISVCFTLLGVFILQFFLYKFTPLVSKLYRRQMKKNRVRSHMNEAENYEAYLRHVERTNGRMPNRANLHYQYPPN</sequence>
<dbReference type="OrthoDB" id="381466at2759"/>
<feature type="transmembrane region" description="Helical" evidence="1">
    <location>
        <begin position="209"/>
        <end position="234"/>
    </location>
</feature>
<dbReference type="VEuPathDB" id="PlasmoDB:PVP01_0007330"/>
<organism evidence="2">
    <name type="scientific">Plasmodium vivax</name>
    <name type="common">malaria parasite P. vivax</name>
    <dbReference type="NCBI Taxonomy" id="5855"/>
    <lineage>
        <taxon>Eukaryota</taxon>
        <taxon>Sar</taxon>
        <taxon>Alveolata</taxon>
        <taxon>Apicomplexa</taxon>
        <taxon>Aconoidasida</taxon>
        <taxon>Haemosporida</taxon>
        <taxon>Plasmodiidae</taxon>
        <taxon>Plasmodium</taxon>
        <taxon>Plasmodium (Plasmodium)</taxon>
    </lineage>
</organism>
<keyword evidence="1" id="KW-0812">Transmembrane</keyword>
<proteinExistence type="predicted"/>
<dbReference type="Proteomes" id="UP000220605">
    <property type="component" value="Unassembled WGS sequence"/>
</dbReference>